<dbReference type="Gene3D" id="1.10.3990.20">
    <property type="entry name" value="protein bp1543"/>
    <property type="match status" value="1"/>
</dbReference>
<evidence type="ECO:0000313" key="3">
    <source>
        <dbReference type="Proteomes" id="UP000272778"/>
    </source>
</evidence>
<dbReference type="InterPro" id="IPR027373">
    <property type="entry name" value="RHH_dom"/>
</dbReference>
<evidence type="ECO:0000313" key="2">
    <source>
        <dbReference type="EMBL" id="RQH09172.1"/>
    </source>
</evidence>
<dbReference type="Proteomes" id="UP000272778">
    <property type="component" value="Unassembled WGS sequence"/>
</dbReference>
<keyword evidence="3" id="KW-1185">Reference proteome</keyword>
<dbReference type="GO" id="GO:0016740">
    <property type="term" value="F:transferase activity"/>
    <property type="evidence" value="ECO:0007669"/>
    <property type="project" value="UniProtKB-KW"/>
</dbReference>
<comment type="caution">
    <text evidence="2">The sequence shown here is derived from an EMBL/GenBank/DDBJ whole genome shotgun (WGS) entry which is preliminary data.</text>
</comment>
<accession>A0A3N6NJ85</accession>
<name>A0A3N6NJ85_9BURK</name>
<keyword evidence="2" id="KW-0808">Transferase</keyword>
<evidence type="ECO:0000259" key="1">
    <source>
        <dbReference type="Pfam" id="PF13467"/>
    </source>
</evidence>
<reference evidence="2 3" key="1">
    <citation type="submission" date="2018-11" db="EMBL/GenBank/DDBJ databases">
        <title>Paraburkholderia sp. DHOA04, isolated from soil.</title>
        <authorList>
            <person name="Gao Z.-H."/>
            <person name="Qiu L.-H."/>
            <person name="Fu J.-C."/>
        </authorList>
    </citation>
    <scope>NUCLEOTIDE SEQUENCE [LARGE SCALE GENOMIC DNA]</scope>
    <source>
        <strain evidence="2 3">DHOA04</strain>
    </source>
</reference>
<dbReference type="EMBL" id="RQIS01000002">
    <property type="protein sequence ID" value="RQH09172.1"/>
    <property type="molecule type" value="Genomic_DNA"/>
</dbReference>
<feature type="domain" description="Ribbon-helix-helix" evidence="1">
    <location>
        <begin position="19"/>
        <end position="84"/>
    </location>
</feature>
<proteinExistence type="predicted"/>
<dbReference type="AlphaFoldDB" id="A0A3N6NJ85"/>
<dbReference type="Pfam" id="PF13467">
    <property type="entry name" value="RHH_4"/>
    <property type="match status" value="1"/>
</dbReference>
<protein>
    <submittedName>
        <fullName evidence="2">Aryl-sulfate sulfotransferase</fullName>
    </submittedName>
</protein>
<dbReference type="OrthoDB" id="5458732at2"/>
<gene>
    <name evidence="2" type="ORF">D1Y85_04285</name>
</gene>
<organism evidence="2 3">
    <name type="scientific">Paraburkholderia dinghuensis</name>
    <dbReference type="NCBI Taxonomy" id="2305225"/>
    <lineage>
        <taxon>Bacteria</taxon>
        <taxon>Pseudomonadati</taxon>
        <taxon>Pseudomonadota</taxon>
        <taxon>Betaproteobacteria</taxon>
        <taxon>Burkholderiales</taxon>
        <taxon>Burkholderiaceae</taxon>
        <taxon>Paraburkholderia</taxon>
    </lineage>
</organism>
<dbReference type="RefSeq" id="WP_124149870.1">
    <property type="nucleotide sequence ID" value="NZ_RQIS01000002.1"/>
</dbReference>
<dbReference type="InterPro" id="IPR038268">
    <property type="entry name" value="RHH_sf"/>
</dbReference>
<sequence>MPMFRTMSCNINSDLLKLRQRSVRLNGIATCLRLEEIYWSIIEQLAREESLTVGKLISRWAMEMDLAHESIWNFTGYVRVVCVVQMIKRMDSSHQIDLA</sequence>